<proteinExistence type="predicted"/>
<organism evidence="1">
    <name type="scientific">Solanum chacoense</name>
    <name type="common">Chaco potato</name>
    <dbReference type="NCBI Taxonomy" id="4108"/>
    <lineage>
        <taxon>Eukaryota</taxon>
        <taxon>Viridiplantae</taxon>
        <taxon>Streptophyta</taxon>
        <taxon>Embryophyta</taxon>
        <taxon>Tracheophyta</taxon>
        <taxon>Spermatophyta</taxon>
        <taxon>Magnoliopsida</taxon>
        <taxon>eudicotyledons</taxon>
        <taxon>Gunneridae</taxon>
        <taxon>Pentapetalae</taxon>
        <taxon>asterids</taxon>
        <taxon>lamiids</taxon>
        <taxon>Solanales</taxon>
        <taxon>Solanaceae</taxon>
        <taxon>Solanoideae</taxon>
        <taxon>Solaneae</taxon>
        <taxon>Solanum</taxon>
    </lineage>
</organism>
<accession>A0A0V0HLD7</accession>
<dbReference type="AlphaFoldDB" id="A0A0V0HLD7"/>
<evidence type="ECO:0000313" key="1">
    <source>
        <dbReference type="EMBL" id="JAP21151.1"/>
    </source>
</evidence>
<protein>
    <submittedName>
        <fullName evidence="1">Putative ovule protein</fullName>
    </submittedName>
</protein>
<dbReference type="EMBL" id="GEDG01018021">
    <property type="protein sequence ID" value="JAP21151.1"/>
    <property type="molecule type" value="Transcribed_RNA"/>
</dbReference>
<name>A0A0V0HLD7_SOLCH</name>
<reference evidence="1" key="1">
    <citation type="submission" date="2015-12" db="EMBL/GenBank/DDBJ databases">
        <title>Gene expression during late stages of embryo sac development: a critical building block for successful pollen-pistil interactions.</title>
        <authorList>
            <person name="Liu Y."/>
            <person name="Joly V."/>
            <person name="Sabar M."/>
            <person name="Matton D.P."/>
        </authorList>
    </citation>
    <scope>NUCLEOTIDE SEQUENCE</scope>
</reference>
<sequence>MLFNIIHQFRVVRVVYKIYKFLPTSSNISNQPIYKEDKGESLVERKPPETQRQEWELFNIC</sequence>